<keyword evidence="1" id="KW-0812">Transmembrane</keyword>
<evidence type="ECO:0000256" key="1">
    <source>
        <dbReference type="SAM" id="Phobius"/>
    </source>
</evidence>
<evidence type="ECO:0000313" key="2">
    <source>
        <dbReference type="EMBL" id="ORY06835.1"/>
    </source>
</evidence>
<keyword evidence="1" id="KW-1133">Transmembrane helix</keyword>
<dbReference type="AlphaFoldDB" id="A0A1Y1ZAL3"/>
<dbReference type="Proteomes" id="UP000193498">
    <property type="component" value="Unassembled WGS sequence"/>
</dbReference>
<sequence length="71" mass="7797">MFSLFEFNSWILLLALLTALPVILLVCVDLATYFGLVAYTGFKDLSRQSTSPIGGKIESKLQSARVKTSVN</sequence>
<comment type="caution">
    <text evidence="2">The sequence shown here is derived from an EMBL/GenBank/DDBJ whole genome shotgun (WGS) entry which is preliminary data.</text>
</comment>
<dbReference type="InParanoid" id="A0A1Y1ZAL3"/>
<dbReference type="EMBL" id="MCFE01000013">
    <property type="protein sequence ID" value="ORY06835.1"/>
    <property type="molecule type" value="Genomic_DNA"/>
</dbReference>
<gene>
    <name evidence="2" type="ORF">K493DRAFT_310421</name>
</gene>
<organism evidence="2 3">
    <name type="scientific">Basidiobolus meristosporus CBS 931.73</name>
    <dbReference type="NCBI Taxonomy" id="1314790"/>
    <lineage>
        <taxon>Eukaryota</taxon>
        <taxon>Fungi</taxon>
        <taxon>Fungi incertae sedis</taxon>
        <taxon>Zoopagomycota</taxon>
        <taxon>Entomophthoromycotina</taxon>
        <taxon>Basidiobolomycetes</taxon>
        <taxon>Basidiobolales</taxon>
        <taxon>Basidiobolaceae</taxon>
        <taxon>Basidiobolus</taxon>
    </lineage>
</organism>
<protein>
    <submittedName>
        <fullName evidence="2">Uncharacterized protein</fullName>
    </submittedName>
</protein>
<evidence type="ECO:0000313" key="3">
    <source>
        <dbReference type="Proteomes" id="UP000193498"/>
    </source>
</evidence>
<feature type="transmembrane region" description="Helical" evidence="1">
    <location>
        <begin position="12"/>
        <end position="39"/>
    </location>
</feature>
<keyword evidence="3" id="KW-1185">Reference proteome</keyword>
<reference evidence="2 3" key="1">
    <citation type="submission" date="2016-07" db="EMBL/GenBank/DDBJ databases">
        <title>Pervasive Adenine N6-methylation of Active Genes in Fungi.</title>
        <authorList>
            <consortium name="DOE Joint Genome Institute"/>
            <person name="Mondo S.J."/>
            <person name="Dannebaum R.O."/>
            <person name="Kuo R.C."/>
            <person name="Labutti K."/>
            <person name="Haridas S."/>
            <person name="Kuo A."/>
            <person name="Salamov A."/>
            <person name="Ahrendt S.R."/>
            <person name="Lipzen A."/>
            <person name="Sullivan W."/>
            <person name="Andreopoulos W.B."/>
            <person name="Clum A."/>
            <person name="Lindquist E."/>
            <person name="Daum C."/>
            <person name="Ramamoorthy G.K."/>
            <person name="Gryganskyi A."/>
            <person name="Culley D."/>
            <person name="Magnuson J.K."/>
            <person name="James T.Y."/>
            <person name="O'Malley M.A."/>
            <person name="Stajich J.E."/>
            <person name="Spatafora J.W."/>
            <person name="Visel A."/>
            <person name="Grigoriev I.V."/>
        </authorList>
    </citation>
    <scope>NUCLEOTIDE SEQUENCE [LARGE SCALE GENOMIC DNA]</scope>
    <source>
        <strain evidence="2 3">CBS 931.73</strain>
    </source>
</reference>
<keyword evidence="1" id="KW-0472">Membrane</keyword>
<accession>A0A1Y1ZAL3</accession>
<name>A0A1Y1ZAL3_9FUNG</name>
<proteinExistence type="predicted"/>